<comment type="caution">
    <text evidence="5">The sequence shown here is derived from an EMBL/GenBank/DDBJ whole genome shotgun (WGS) entry which is preliminary data.</text>
</comment>
<dbReference type="InterPro" id="IPR011611">
    <property type="entry name" value="PfkB_dom"/>
</dbReference>
<evidence type="ECO:0000259" key="4">
    <source>
        <dbReference type="Pfam" id="PF00294"/>
    </source>
</evidence>
<keyword evidence="6" id="KW-1185">Reference proteome</keyword>
<dbReference type="EMBL" id="JAQOMS010000002">
    <property type="protein sequence ID" value="MDC2890790.1"/>
    <property type="molecule type" value="Genomic_DNA"/>
</dbReference>
<accession>A0ABT5FHW6</accession>
<comment type="similarity">
    <text evidence="1">Belongs to the carbohydrate kinase PfkB family.</text>
</comment>
<evidence type="ECO:0000256" key="3">
    <source>
        <dbReference type="ARBA" id="ARBA00022777"/>
    </source>
</evidence>
<dbReference type="GO" id="GO:0016301">
    <property type="term" value="F:kinase activity"/>
    <property type="evidence" value="ECO:0007669"/>
    <property type="project" value="UniProtKB-KW"/>
</dbReference>
<evidence type="ECO:0000256" key="2">
    <source>
        <dbReference type="ARBA" id="ARBA00022679"/>
    </source>
</evidence>
<gene>
    <name evidence="5" type="ORF">PN838_21145</name>
</gene>
<dbReference type="InterPro" id="IPR050306">
    <property type="entry name" value="PfkB_Carbo_kinase"/>
</dbReference>
<organism evidence="5 6">
    <name type="scientific">Psychrosphaera algicola</name>
    <dbReference type="NCBI Taxonomy" id="3023714"/>
    <lineage>
        <taxon>Bacteria</taxon>
        <taxon>Pseudomonadati</taxon>
        <taxon>Pseudomonadota</taxon>
        <taxon>Gammaproteobacteria</taxon>
        <taxon>Alteromonadales</taxon>
        <taxon>Pseudoalteromonadaceae</taxon>
        <taxon>Psychrosphaera</taxon>
    </lineage>
</organism>
<sequence length="176" mass="19337">MGILNEIDKAKLLSLLSKLKSEGKVIAFDPNYRPSMFKHVDDAVKWFTKAYQVATIALLRLDEHELLFRHRNKEEVVNFCFANGVNEVIVKAGKLGTYGYYEGEEVCVPFSPAPKQIDTTAAGDSFAGVYLASRLSGVNVKDAIHNAADVAKIVVQHKGAILSAALLKDCISKLVR</sequence>
<evidence type="ECO:0000313" key="5">
    <source>
        <dbReference type="EMBL" id="MDC2890790.1"/>
    </source>
</evidence>
<protein>
    <submittedName>
        <fullName evidence="5">PfkB family carbohydrate kinase</fullName>
    </submittedName>
</protein>
<evidence type="ECO:0000313" key="6">
    <source>
        <dbReference type="Proteomes" id="UP001528411"/>
    </source>
</evidence>
<evidence type="ECO:0000256" key="1">
    <source>
        <dbReference type="ARBA" id="ARBA00010688"/>
    </source>
</evidence>
<reference evidence="5 6" key="1">
    <citation type="submission" date="2023-01" db="EMBL/GenBank/DDBJ databases">
        <title>Psychrosphaera sp. nov., isolated from marine algae.</title>
        <authorList>
            <person name="Bayburt H."/>
            <person name="Choi B.J."/>
            <person name="Kim J.M."/>
            <person name="Choi D.G."/>
            <person name="Jeon C.O."/>
        </authorList>
    </citation>
    <scope>NUCLEOTIDE SEQUENCE [LARGE SCALE GENOMIC DNA]</scope>
    <source>
        <strain evidence="5 6">G1-22</strain>
    </source>
</reference>
<dbReference type="Proteomes" id="UP001528411">
    <property type="component" value="Unassembled WGS sequence"/>
</dbReference>
<name>A0ABT5FHW6_9GAMM</name>
<dbReference type="PANTHER" id="PTHR43085">
    <property type="entry name" value="HEXOKINASE FAMILY MEMBER"/>
    <property type="match status" value="1"/>
</dbReference>
<dbReference type="RefSeq" id="WP_272181886.1">
    <property type="nucleotide sequence ID" value="NZ_JAQOMS010000002.1"/>
</dbReference>
<proteinExistence type="inferred from homology"/>
<dbReference type="InterPro" id="IPR029056">
    <property type="entry name" value="Ribokinase-like"/>
</dbReference>
<keyword evidence="3 5" id="KW-0418">Kinase</keyword>
<keyword evidence="2" id="KW-0808">Transferase</keyword>
<dbReference type="PANTHER" id="PTHR43085:SF15">
    <property type="entry name" value="2-DEHYDRO-3-DEOXYGLUCONOKINASE"/>
    <property type="match status" value="1"/>
</dbReference>
<feature type="domain" description="Carbohydrate kinase PfkB" evidence="4">
    <location>
        <begin position="3"/>
        <end position="163"/>
    </location>
</feature>
<dbReference type="Pfam" id="PF00294">
    <property type="entry name" value="PfkB"/>
    <property type="match status" value="1"/>
</dbReference>
<dbReference type="Gene3D" id="3.40.1190.20">
    <property type="match status" value="1"/>
</dbReference>
<dbReference type="SUPFAM" id="SSF53613">
    <property type="entry name" value="Ribokinase-like"/>
    <property type="match status" value="1"/>
</dbReference>